<proteinExistence type="predicted"/>
<keyword evidence="1" id="KW-0812">Transmembrane</keyword>
<evidence type="ECO:0000256" key="1">
    <source>
        <dbReference type="SAM" id="Phobius"/>
    </source>
</evidence>
<organism evidence="2">
    <name type="scientific">freshwater metagenome</name>
    <dbReference type="NCBI Taxonomy" id="449393"/>
    <lineage>
        <taxon>unclassified sequences</taxon>
        <taxon>metagenomes</taxon>
        <taxon>ecological metagenomes</taxon>
    </lineage>
</organism>
<reference evidence="2" key="1">
    <citation type="submission" date="2020-05" db="EMBL/GenBank/DDBJ databases">
        <authorList>
            <person name="Chiriac C."/>
            <person name="Salcher M."/>
            <person name="Ghai R."/>
            <person name="Kavagutti S V."/>
        </authorList>
    </citation>
    <scope>NUCLEOTIDE SEQUENCE</scope>
</reference>
<sequence>MLGGINNGAFFSSFAGFFVVLVLILLLKWTFSRGKSLIERPKKVGSEQEYGLLVPVSKPASHIEGEMLRLKLLEHGIKASLSDTLDGARLFVFPKDQKRAEEILTSD</sequence>
<feature type="transmembrane region" description="Helical" evidence="1">
    <location>
        <begin position="12"/>
        <end position="31"/>
    </location>
</feature>
<dbReference type="AlphaFoldDB" id="A0A6J7S3J0"/>
<name>A0A6J7S3J0_9ZZZZ</name>
<evidence type="ECO:0000313" key="2">
    <source>
        <dbReference type="EMBL" id="CAB5035596.1"/>
    </source>
</evidence>
<keyword evidence="1" id="KW-1133">Transmembrane helix</keyword>
<keyword evidence="1" id="KW-0472">Membrane</keyword>
<dbReference type="EMBL" id="CAFBQA010000009">
    <property type="protein sequence ID" value="CAB5035596.1"/>
    <property type="molecule type" value="Genomic_DNA"/>
</dbReference>
<accession>A0A6J7S3J0</accession>
<protein>
    <submittedName>
        <fullName evidence="2">Unannotated protein</fullName>
    </submittedName>
</protein>
<gene>
    <name evidence="2" type="ORF">UFOPK4234_00323</name>
</gene>